<dbReference type="EMBL" id="PDGH01000008">
    <property type="protein sequence ID" value="POB50121.1"/>
    <property type="molecule type" value="Genomic_DNA"/>
</dbReference>
<accession>A0A2S3R8T0</accession>
<evidence type="ECO:0000313" key="3">
    <source>
        <dbReference type="Proteomes" id="UP000237466"/>
    </source>
</evidence>
<evidence type="ECO:0000313" key="1">
    <source>
        <dbReference type="EMBL" id="AXX61380.1"/>
    </source>
</evidence>
<gene>
    <name evidence="2" type="ORF">CRN52_00680</name>
    <name evidence="1" type="ORF">FORC53_3041</name>
</gene>
<dbReference type="AlphaFoldDB" id="A0A2S3R8T0"/>
<name>A0A2S3R8T0_VIBVL</name>
<dbReference type="RefSeq" id="WP_044024003.1">
    <property type="nucleotide sequence ID" value="NZ_CP009985.1"/>
</dbReference>
<dbReference type="Proteomes" id="UP000263418">
    <property type="component" value="Chromosome 2"/>
</dbReference>
<proteinExistence type="predicted"/>
<dbReference type="Proteomes" id="UP000237466">
    <property type="component" value="Unassembled WGS sequence"/>
</dbReference>
<reference evidence="1 4" key="1">
    <citation type="submission" date="2017-01" db="EMBL/GenBank/DDBJ databases">
        <title>Complete Genome Sequence of Vibrio vulnificus FORC_053.</title>
        <authorList>
            <consortium name="Food-borne Pathogen Omics Research Center"/>
            <person name="Chung H.Y."/>
            <person name="Na E.J."/>
            <person name="Song J.S."/>
            <person name="Kim H."/>
            <person name="Lee J.-H."/>
            <person name="Ryu S."/>
            <person name="Choi S.H."/>
        </authorList>
    </citation>
    <scope>NUCLEOTIDE SEQUENCE [LARGE SCALE GENOMIC DNA]</scope>
    <source>
        <strain evidence="1 4">FORC_053</strain>
    </source>
</reference>
<protein>
    <submittedName>
        <fullName evidence="2">Uncharacterized protein</fullName>
    </submittedName>
</protein>
<dbReference type="EMBL" id="CP019291">
    <property type="protein sequence ID" value="AXX61380.1"/>
    <property type="molecule type" value="Genomic_DNA"/>
</dbReference>
<reference evidence="2 3" key="2">
    <citation type="journal article" date="2018" name="Front. Microbiol.">
        <title>Phylogeny of Vibrio vulnificus from the Analysis of the Core-Genome: Implications for Intra-Species Taxonomy.</title>
        <authorList>
            <person name="Roig F.J."/>
            <person name="Gonzalez-Candelas F."/>
            <person name="Sanjuan E."/>
            <person name="Fouz B."/>
            <person name="Feil E.J."/>
            <person name="Llorens C."/>
            <person name="Baker-Austin C."/>
            <person name="Oliver J.D."/>
            <person name="Danin-Poleg Y."/>
            <person name="Gibas C.J."/>
            <person name="Kashi Y."/>
            <person name="Gulig P.A."/>
            <person name="Morrison S.S."/>
            <person name="Amaro C."/>
        </authorList>
    </citation>
    <scope>NUCLEOTIDE SEQUENCE [LARGE SCALE GENOMIC DNA]</scope>
    <source>
        <strain evidence="2 3">CECT4608</strain>
    </source>
</reference>
<evidence type="ECO:0000313" key="4">
    <source>
        <dbReference type="Proteomes" id="UP000263418"/>
    </source>
</evidence>
<organism evidence="2 3">
    <name type="scientific">Vibrio vulnificus</name>
    <dbReference type="NCBI Taxonomy" id="672"/>
    <lineage>
        <taxon>Bacteria</taxon>
        <taxon>Pseudomonadati</taxon>
        <taxon>Pseudomonadota</taxon>
        <taxon>Gammaproteobacteria</taxon>
        <taxon>Vibrionales</taxon>
        <taxon>Vibrionaceae</taxon>
        <taxon>Vibrio</taxon>
    </lineage>
</organism>
<sequence>MNNILKIIAFIVALSGGFFAKDIVQLFSSDTTAVAQSAPRLEDYCMLSTQACTQQAVSMTLSNDTAQPLIASEITVEWPSTSGEQLMLSLRGLEMEMGTPKFILKQTSPGLFRGEVILPVCTTDAMTWLGELTDGTTTVYPAIRMQR</sequence>
<evidence type="ECO:0000313" key="2">
    <source>
        <dbReference type="EMBL" id="POB50121.1"/>
    </source>
</evidence>